<sequence>MVQRHAQLLCGLWPLGLEKMSTSGRYLTEYTDTFGKLEIINLPQRASLEPRRTDLLAIETAVGQGGGTIAPVMVTALTLTISAPSRNRGAASLDAVRDDMTTSWPLVSGPVHPLLVIWIVSDLAKVGGWVGGVAASPNNSEMGSIGCLTRSEPPVLGT</sequence>
<evidence type="ECO:0000313" key="2">
    <source>
        <dbReference type="Proteomes" id="UP000310108"/>
    </source>
</evidence>
<comment type="caution">
    <text evidence="1">The sequence shown here is derived from an EMBL/GenBank/DDBJ whole genome shotgun (WGS) entry which is preliminary data.</text>
</comment>
<dbReference type="EMBL" id="PJEX01000403">
    <property type="protein sequence ID" value="TKW50396.1"/>
    <property type="molecule type" value="Genomic_DNA"/>
</dbReference>
<proteinExistence type="predicted"/>
<organism evidence="1 2">
    <name type="scientific">Colletotrichum tanaceti</name>
    <dbReference type="NCBI Taxonomy" id="1306861"/>
    <lineage>
        <taxon>Eukaryota</taxon>
        <taxon>Fungi</taxon>
        <taxon>Dikarya</taxon>
        <taxon>Ascomycota</taxon>
        <taxon>Pezizomycotina</taxon>
        <taxon>Sordariomycetes</taxon>
        <taxon>Hypocreomycetidae</taxon>
        <taxon>Glomerellales</taxon>
        <taxon>Glomerellaceae</taxon>
        <taxon>Colletotrichum</taxon>
        <taxon>Colletotrichum destructivum species complex</taxon>
    </lineage>
</organism>
<dbReference type="AlphaFoldDB" id="A0A4V6DFT9"/>
<protein>
    <submittedName>
        <fullName evidence="1">Uncharacterized protein</fullName>
    </submittedName>
</protein>
<gene>
    <name evidence="1" type="ORF">CTA1_1179</name>
</gene>
<accession>A0A4V6DFT9</accession>
<dbReference type="Proteomes" id="UP000310108">
    <property type="component" value="Unassembled WGS sequence"/>
</dbReference>
<keyword evidence="2" id="KW-1185">Reference proteome</keyword>
<name>A0A4V6DFT9_9PEZI</name>
<evidence type="ECO:0000313" key="1">
    <source>
        <dbReference type="EMBL" id="TKW50396.1"/>
    </source>
</evidence>
<reference evidence="1 2" key="1">
    <citation type="journal article" date="2019" name="PLoS ONE">
        <title>Comparative genome analysis indicates high evolutionary potential of pathogenicity genes in Colletotrichum tanaceti.</title>
        <authorList>
            <person name="Lelwala R.V."/>
            <person name="Korhonen P.K."/>
            <person name="Young N.D."/>
            <person name="Scott J.B."/>
            <person name="Ades P.A."/>
            <person name="Gasser R.B."/>
            <person name="Taylor P.W.J."/>
        </authorList>
    </citation>
    <scope>NUCLEOTIDE SEQUENCE [LARGE SCALE GENOMIC DNA]</scope>
    <source>
        <strain evidence="1">BRIP57314</strain>
    </source>
</reference>